<dbReference type="AlphaFoldDB" id="A0A8S0G4C9"/>
<proteinExistence type="predicted"/>
<accession>A0A8S0G4C9</accession>
<dbReference type="EMBL" id="AP022360">
    <property type="protein sequence ID" value="BBU86673.1"/>
    <property type="molecule type" value="Genomic_DNA"/>
</dbReference>
<organism evidence="1 2">
    <name type="scientific">Escherichia coli</name>
    <dbReference type="NCBI Taxonomy" id="562"/>
    <lineage>
        <taxon>Bacteria</taxon>
        <taxon>Pseudomonadati</taxon>
        <taxon>Pseudomonadota</taxon>
        <taxon>Gammaproteobacteria</taxon>
        <taxon>Enterobacterales</taxon>
        <taxon>Enterobacteriaceae</taxon>
        <taxon>Escherichia</taxon>
    </lineage>
</organism>
<protein>
    <submittedName>
        <fullName evidence="1">Uncharacterized protein</fullName>
    </submittedName>
</protein>
<reference evidence="1 2" key="1">
    <citation type="submission" date="2020-01" db="EMBL/GenBank/DDBJ databases">
        <title>Dynamics of blaIMP-6 dissemination in carbapenem resistant Enterobacteriacea isolated from regional surveillance in Osaka, Japan.</title>
        <authorList>
            <person name="Abe R."/>
            <person name="Akeda Y."/>
            <person name="Sugawara Y."/>
            <person name="Yamamoto N."/>
            <person name="Tomono K."/>
            <person name="Takeuchi D."/>
            <person name="Kawahara R."/>
            <person name="Hamada S."/>
        </authorList>
    </citation>
    <scope>NUCLEOTIDE SEQUENCE [LARGE SCALE GENOMIC DNA]</scope>
    <source>
        <strain evidence="1 2">E300</strain>
    </source>
</reference>
<evidence type="ECO:0000313" key="1">
    <source>
        <dbReference type="EMBL" id="BBU86673.1"/>
    </source>
</evidence>
<evidence type="ECO:0000313" key="2">
    <source>
        <dbReference type="Proteomes" id="UP000467488"/>
    </source>
</evidence>
<name>A0A8S0G4C9_ECOLX</name>
<sequence length="69" mass="7886">MQYAVDTQADAVGIVRWFRYEYQTRVVLAQIVTFESATLLWADASPEQLRAMSVVCDWRDLPFVGASSR</sequence>
<gene>
    <name evidence="1" type="ORF">EIMP300_80730</name>
</gene>
<dbReference type="Proteomes" id="UP000467488">
    <property type="component" value="Chromosome"/>
</dbReference>